<keyword evidence="2" id="KW-1133">Transmembrane helix</keyword>
<comment type="caution">
    <text evidence="3">The sequence shown here is derived from an EMBL/GenBank/DDBJ whole genome shotgun (WGS) entry which is preliminary data.</text>
</comment>
<feature type="transmembrane region" description="Helical" evidence="2">
    <location>
        <begin position="153"/>
        <end position="171"/>
    </location>
</feature>
<keyword evidence="2" id="KW-0812">Transmembrane</keyword>
<proteinExistence type="predicted"/>
<feature type="compositionally biased region" description="Basic and acidic residues" evidence="1">
    <location>
        <begin position="34"/>
        <end position="50"/>
    </location>
</feature>
<dbReference type="EMBL" id="DVGY01000078">
    <property type="protein sequence ID" value="HIR40846.1"/>
    <property type="molecule type" value="Genomic_DNA"/>
</dbReference>
<dbReference type="Proteomes" id="UP000886749">
    <property type="component" value="Unassembled WGS sequence"/>
</dbReference>
<keyword evidence="2" id="KW-0472">Membrane</keyword>
<sequence length="272" mass="31090">MKKKAKSQEEQILDEMEAVQKSYDEVNEALNQEAETKEAAPSTSEEREPTPEEIQAGGMLNEDPSPDAADQGIVADNYKDTPKLKVDAQQDAQEDHGDGIHLQYGFTGEEAKEALKIFQKYTIRKRYLIYFLILAVLLIFYLYNIIFQNGSQVSMFIAVVCIAVMCFIVYLPHSHIKHTVSAIDANPYTEDYEMTVYQDGIRMGSGENANFVPYGKKNFRCWETEDLFIIGHEKQRVFILPKRCCPEEVMEPLIQRMKEGFGEAYQEVTGKK</sequence>
<evidence type="ECO:0000256" key="1">
    <source>
        <dbReference type="SAM" id="MobiDB-lite"/>
    </source>
</evidence>
<dbReference type="AlphaFoldDB" id="A0A9D1DCD0"/>
<reference evidence="3" key="2">
    <citation type="journal article" date="2021" name="PeerJ">
        <title>Extensive microbial diversity within the chicken gut microbiome revealed by metagenomics and culture.</title>
        <authorList>
            <person name="Gilroy R."/>
            <person name="Ravi A."/>
            <person name="Getino M."/>
            <person name="Pursley I."/>
            <person name="Horton D.L."/>
            <person name="Alikhan N.F."/>
            <person name="Baker D."/>
            <person name="Gharbi K."/>
            <person name="Hall N."/>
            <person name="Watson M."/>
            <person name="Adriaenssens E.M."/>
            <person name="Foster-Nyarko E."/>
            <person name="Jarju S."/>
            <person name="Secka A."/>
            <person name="Antonio M."/>
            <person name="Oren A."/>
            <person name="Chaudhuri R.R."/>
            <person name="La Ragione R."/>
            <person name="Hildebrand F."/>
            <person name="Pallen M.J."/>
        </authorList>
    </citation>
    <scope>NUCLEOTIDE SEQUENCE</scope>
    <source>
        <strain evidence="3">CHK184-25365</strain>
    </source>
</reference>
<protein>
    <submittedName>
        <fullName evidence="3">YcxB family protein</fullName>
    </submittedName>
</protein>
<evidence type="ECO:0000256" key="2">
    <source>
        <dbReference type="SAM" id="Phobius"/>
    </source>
</evidence>
<organism evidence="3 4">
    <name type="scientific">Candidatus Egerieicola pullicola</name>
    <dbReference type="NCBI Taxonomy" id="2840775"/>
    <lineage>
        <taxon>Bacteria</taxon>
        <taxon>Bacillati</taxon>
        <taxon>Bacillota</taxon>
        <taxon>Clostridia</taxon>
        <taxon>Eubacteriales</taxon>
        <taxon>Oscillospiraceae</taxon>
        <taxon>Oscillospiraceae incertae sedis</taxon>
        <taxon>Candidatus Egerieicola</taxon>
    </lineage>
</organism>
<name>A0A9D1DCD0_9FIRM</name>
<evidence type="ECO:0000313" key="3">
    <source>
        <dbReference type="EMBL" id="HIR40846.1"/>
    </source>
</evidence>
<feature type="region of interest" description="Disordered" evidence="1">
    <location>
        <begin position="1"/>
        <end position="73"/>
    </location>
</feature>
<accession>A0A9D1DCD0</accession>
<reference evidence="3" key="1">
    <citation type="submission" date="2020-10" db="EMBL/GenBank/DDBJ databases">
        <authorList>
            <person name="Gilroy R."/>
        </authorList>
    </citation>
    <scope>NUCLEOTIDE SEQUENCE</scope>
    <source>
        <strain evidence="3">CHK184-25365</strain>
    </source>
</reference>
<gene>
    <name evidence="3" type="ORF">IAB36_03355</name>
</gene>
<evidence type="ECO:0000313" key="4">
    <source>
        <dbReference type="Proteomes" id="UP000886749"/>
    </source>
</evidence>
<feature type="transmembrane region" description="Helical" evidence="2">
    <location>
        <begin position="127"/>
        <end position="147"/>
    </location>
</feature>